<evidence type="ECO:0000256" key="2">
    <source>
        <dbReference type="SAM" id="Coils"/>
    </source>
</evidence>
<comment type="similarity">
    <text evidence="1">Belongs to the apolipoprotein L family.</text>
</comment>
<feature type="region of interest" description="Disordered" evidence="3">
    <location>
        <begin position="67"/>
        <end position="90"/>
    </location>
</feature>
<dbReference type="Proteomes" id="UP000504632">
    <property type="component" value="Chromosome 8"/>
</dbReference>
<keyword evidence="5" id="KW-1185">Reference proteome</keyword>
<protein>
    <submittedName>
        <fullName evidence="6">Apolipoprotein L6-like</fullName>
    </submittedName>
</protein>
<evidence type="ECO:0000256" key="4">
    <source>
        <dbReference type="SAM" id="Phobius"/>
    </source>
</evidence>
<dbReference type="AlphaFoldDB" id="A0A6J2W393"/>
<proteinExistence type="inferred from homology"/>
<dbReference type="RefSeq" id="XP_030638682.1">
    <property type="nucleotide sequence ID" value="XM_030782822.1"/>
</dbReference>
<evidence type="ECO:0000313" key="6">
    <source>
        <dbReference type="RefSeq" id="XP_030638682.1"/>
    </source>
</evidence>
<organism evidence="5 6">
    <name type="scientific">Chanos chanos</name>
    <name type="common">Milkfish</name>
    <name type="synonym">Mugil chanos</name>
    <dbReference type="NCBI Taxonomy" id="29144"/>
    <lineage>
        <taxon>Eukaryota</taxon>
        <taxon>Metazoa</taxon>
        <taxon>Chordata</taxon>
        <taxon>Craniata</taxon>
        <taxon>Vertebrata</taxon>
        <taxon>Euteleostomi</taxon>
        <taxon>Actinopterygii</taxon>
        <taxon>Neopterygii</taxon>
        <taxon>Teleostei</taxon>
        <taxon>Ostariophysi</taxon>
        <taxon>Gonorynchiformes</taxon>
        <taxon>Chanidae</taxon>
        <taxon>Chanos</taxon>
    </lineage>
</organism>
<dbReference type="Pfam" id="PF05461">
    <property type="entry name" value="ApoL"/>
    <property type="match status" value="1"/>
</dbReference>
<dbReference type="GO" id="GO:0016020">
    <property type="term" value="C:membrane"/>
    <property type="evidence" value="ECO:0007669"/>
    <property type="project" value="TreeGrafter"/>
</dbReference>
<dbReference type="PANTHER" id="PTHR14096:SF59">
    <property type="entry name" value="APOLIPOPROTEIN L, 1 ISOFORM X1"/>
    <property type="match status" value="1"/>
</dbReference>
<accession>A0A6J2W393</accession>
<keyword evidence="4" id="KW-0812">Transmembrane</keyword>
<dbReference type="GO" id="GO:0006869">
    <property type="term" value="P:lipid transport"/>
    <property type="evidence" value="ECO:0007669"/>
    <property type="project" value="InterPro"/>
</dbReference>
<evidence type="ECO:0000256" key="1">
    <source>
        <dbReference type="ARBA" id="ARBA00010090"/>
    </source>
</evidence>
<feature type="coiled-coil region" evidence="2">
    <location>
        <begin position="361"/>
        <end position="388"/>
    </location>
</feature>
<dbReference type="GO" id="GO:0005576">
    <property type="term" value="C:extracellular region"/>
    <property type="evidence" value="ECO:0007669"/>
    <property type="project" value="InterPro"/>
</dbReference>
<feature type="compositionally biased region" description="Pro residues" evidence="3">
    <location>
        <begin position="74"/>
        <end position="86"/>
    </location>
</feature>
<evidence type="ECO:0000313" key="5">
    <source>
        <dbReference type="Proteomes" id="UP000504632"/>
    </source>
</evidence>
<dbReference type="GO" id="GO:0008289">
    <property type="term" value="F:lipid binding"/>
    <property type="evidence" value="ECO:0007669"/>
    <property type="project" value="InterPro"/>
</dbReference>
<dbReference type="OrthoDB" id="8920155at2759"/>
<dbReference type="PANTHER" id="PTHR14096">
    <property type="entry name" value="APOLIPOPROTEIN L"/>
    <property type="match status" value="1"/>
</dbReference>
<reference evidence="6" key="1">
    <citation type="submission" date="2025-08" db="UniProtKB">
        <authorList>
            <consortium name="RefSeq"/>
        </authorList>
    </citation>
    <scope>IDENTIFICATION</scope>
</reference>
<gene>
    <name evidence="6" type="primary">LOC115819258</name>
</gene>
<name>A0A6J2W393_CHACN</name>
<keyword evidence="4" id="KW-1133">Transmembrane helix</keyword>
<feature type="transmembrane region" description="Helical" evidence="4">
    <location>
        <begin position="231"/>
        <end position="254"/>
    </location>
</feature>
<sequence>MICFHYRLQVLDNDHPDLHHQSPHNTAKTIKEKNKLIHSVSEHTESQTQLYEDIDTLLQKMEIQNGTRSKYPSAAPPVPSRPPPVSPRKNKLIHSVSEHTESQTELYEDLDTLLKEMEIQELDILMTWWAKVDKWEELSMYYQSEEEETKVFTTKVHRVNMGMRLYEVLLVHHGKILMNHITELRCIADNLDKMGKKTKIASITGGATGAAGGVAAVVGLALAPITFGASLVVSAIGAGVAAAGGVTGASAAISNKVSSTQDRKRVEKILHDCKSKIKDIEGCLEFIHTGMKLLREHDSSTLKGVDEDALRVAMVAEEFGGAKGAVSECSGIVQSFESAMDSYYAKEDSERLKKGSEKNFAQRIREVAEKLKESLDELIRIKNVLRSAASKV</sequence>
<keyword evidence="4" id="KW-0472">Membrane</keyword>
<keyword evidence="2" id="KW-0175">Coiled coil</keyword>
<evidence type="ECO:0000256" key="3">
    <source>
        <dbReference type="SAM" id="MobiDB-lite"/>
    </source>
</evidence>
<dbReference type="GeneID" id="115819258"/>
<feature type="transmembrane region" description="Helical" evidence="4">
    <location>
        <begin position="200"/>
        <end position="225"/>
    </location>
</feature>
<dbReference type="InterPro" id="IPR008405">
    <property type="entry name" value="ApoL"/>
</dbReference>
<dbReference type="GO" id="GO:0042157">
    <property type="term" value="P:lipoprotein metabolic process"/>
    <property type="evidence" value="ECO:0007669"/>
    <property type="project" value="InterPro"/>
</dbReference>
<dbReference type="Gene3D" id="1.20.1170.10">
    <property type="match status" value="1"/>
</dbReference>
<dbReference type="InParanoid" id="A0A6J2W393"/>